<evidence type="ECO:0000313" key="2">
    <source>
        <dbReference type="Proteomes" id="UP000287651"/>
    </source>
</evidence>
<dbReference type="Proteomes" id="UP000287651">
    <property type="component" value="Unassembled WGS sequence"/>
</dbReference>
<reference evidence="1 2" key="1">
    <citation type="journal article" date="2014" name="Agronomy (Basel)">
        <title>A Draft Genome Sequence for Ensete ventricosum, the Drought-Tolerant Tree Against Hunger.</title>
        <authorList>
            <person name="Harrison J."/>
            <person name="Moore K.A."/>
            <person name="Paszkiewicz K."/>
            <person name="Jones T."/>
            <person name="Grant M."/>
            <person name="Ambacheew D."/>
            <person name="Muzemil S."/>
            <person name="Studholme D.J."/>
        </authorList>
    </citation>
    <scope>NUCLEOTIDE SEQUENCE [LARGE SCALE GENOMIC DNA]</scope>
</reference>
<organism evidence="1 2">
    <name type="scientific">Ensete ventricosum</name>
    <name type="common">Abyssinian banana</name>
    <name type="synonym">Musa ensete</name>
    <dbReference type="NCBI Taxonomy" id="4639"/>
    <lineage>
        <taxon>Eukaryota</taxon>
        <taxon>Viridiplantae</taxon>
        <taxon>Streptophyta</taxon>
        <taxon>Embryophyta</taxon>
        <taxon>Tracheophyta</taxon>
        <taxon>Spermatophyta</taxon>
        <taxon>Magnoliopsida</taxon>
        <taxon>Liliopsida</taxon>
        <taxon>Zingiberales</taxon>
        <taxon>Musaceae</taxon>
        <taxon>Ensete</taxon>
    </lineage>
</organism>
<evidence type="ECO:0000313" key="1">
    <source>
        <dbReference type="EMBL" id="RRT48719.1"/>
    </source>
</evidence>
<gene>
    <name evidence="1" type="ORF">B296_00052883</name>
</gene>
<sequence>MALSTPSLLSCRSVCLVNPIRFAPSTRRFRARPFRWNPCRSNRKFFSGMWFTTSAWWQFIPFLEVFPLSVDVKIC</sequence>
<dbReference type="AlphaFoldDB" id="A0A426YAG9"/>
<comment type="caution">
    <text evidence="1">The sequence shown here is derived from an EMBL/GenBank/DDBJ whole genome shotgun (WGS) entry which is preliminary data.</text>
</comment>
<accession>A0A426YAG9</accession>
<proteinExistence type="predicted"/>
<dbReference type="EMBL" id="AMZH03013772">
    <property type="protein sequence ID" value="RRT48719.1"/>
    <property type="molecule type" value="Genomic_DNA"/>
</dbReference>
<protein>
    <submittedName>
        <fullName evidence="1">Uncharacterized protein</fullName>
    </submittedName>
</protein>
<name>A0A426YAG9_ENSVE</name>